<dbReference type="EMBL" id="JAGINS010000001">
    <property type="protein sequence ID" value="MBP2358235.1"/>
    <property type="molecule type" value="Genomic_DNA"/>
</dbReference>
<accession>A0ABS4V2U2</accession>
<organism evidence="2 3">
    <name type="scientific">Streptomyces clavifer</name>
    <dbReference type="NCBI Taxonomy" id="68188"/>
    <lineage>
        <taxon>Bacteria</taxon>
        <taxon>Bacillati</taxon>
        <taxon>Actinomycetota</taxon>
        <taxon>Actinomycetes</taxon>
        <taxon>Kitasatosporales</taxon>
        <taxon>Streptomycetaceae</taxon>
        <taxon>Streptomyces</taxon>
    </lineage>
</organism>
<proteinExistence type="predicted"/>
<name>A0ABS4V2U2_9ACTN</name>
<dbReference type="Proteomes" id="UP001519311">
    <property type="component" value="Unassembled WGS sequence"/>
</dbReference>
<feature type="region of interest" description="Disordered" evidence="1">
    <location>
        <begin position="1"/>
        <end position="46"/>
    </location>
</feature>
<sequence>MSRYGERPIGFDRAVTGARPPSGRVGEAAGTTRPSTGVRTGAEAAR</sequence>
<keyword evidence="3" id="KW-1185">Reference proteome</keyword>
<evidence type="ECO:0000256" key="1">
    <source>
        <dbReference type="SAM" id="MobiDB-lite"/>
    </source>
</evidence>
<dbReference type="RefSeq" id="WP_274922820.1">
    <property type="nucleotide sequence ID" value="NZ_BMWJ01000002.1"/>
</dbReference>
<reference evidence="2 3" key="1">
    <citation type="submission" date="2021-03" db="EMBL/GenBank/DDBJ databases">
        <title>Sequencing the genomes of 1000 actinobacteria strains.</title>
        <authorList>
            <person name="Klenk H.-P."/>
        </authorList>
    </citation>
    <scope>NUCLEOTIDE SEQUENCE [LARGE SCALE GENOMIC DNA]</scope>
    <source>
        <strain evidence="2 3">DSM 40843</strain>
    </source>
</reference>
<comment type="caution">
    <text evidence="2">The sequence shown here is derived from an EMBL/GenBank/DDBJ whole genome shotgun (WGS) entry which is preliminary data.</text>
</comment>
<gene>
    <name evidence="2" type="ORF">JOF59_000635</name>
</gene>
<feature type="compositionally biased region" description="Basic and acidic residues" evidence="1">
    <location>
        <begin position="1"/>
        <end position="10"/>
    </location>
</feature>
<protein>
    <submittedName>
        <fullName evidence="2">Uncharacterized protein</fullName>
    </submittedName>
</protein>
<evidence type="ECO:0000313" key="2">
    <source>
        <dbReference type="EMBL" id="MBP2358235.1"/>
    </source>
</evidence>
<evidence type="ECO:0000313" key="3">
    <source>
        <dbReference type="Proteomes" id="UP001519311"/>
    </source>
</evidence>